<feature type="region of interest" description="Disordered" evidence="1">
    <location>
        <begin position="45"/>
        <end position="126"/>
    </location>
</feature>
<reference evidence="3 4" key="1">
    <citation type="submission" date="2016-10" db="EMBL/GenBank/DDBJ databases">
        <authorList>
            <person name="de Groot N.N."/>
        </authorList>
    </citation>
    <scope>NUCLEOTIDE SEQUENCE [LARGE SCALE GENOMIC DNA]</scope>
    <source>
        <strain evidence="3 4">DSM 43357</strain>
    </source>
</reference>
<dbReference type="PRINTS" id="PR01217">
    <property type="entry name" value="PRICHEXTENSN"/>
</dbReference>
<gene>
    <name evidence="3" type="ORF">SAMN05660976_05525</name>
</gene>
<evidence type="ECO:0000313" key="3">
    <source>
        <dbReference type="EMBL" id="SEM59332.1"/>
    </source>
</evidence>
<protein>
    <submittedName>
        <fullName evidence="3">Uncharacterized protein</fullName>
    </submittedName>
</protein>
<accession>A0A1H7ZL70</accession>
<evidence type="ECO:0000313" key="4">
    <source>
        <dbReference type="Proteomes" id="UP000198953"/>
    </source>
</evidence>
<dbReference type="EMBL" id="FOBF01000015">
    <property type="protein sequence ID" value="SEM59332.1"/>
    <property type="molecule type" value="Genomic_DNA"/>
</dbReference>
<proteinExistence type="predicted"/>
<keyword evidence="4" id="KW-1185">Reference proteome</keyword>
<name>A0A1H7ZL70_9ACTN</name>
<keyword evidence="2" id="KW-1133">Transmembrane helix</keyword>
<dbReference type="STRING" id="46177.SAMN05660976_05525"/>
<feature type="compositionally biased region" description="Pro residues" evidence="1">
    <location>
        <begin position="56"/>
        <end position="112"/>
    </location>
</feature>
<keyword evidence="2" id="KW-0812">Transmembrane</keyword>
<feature type="transmembrane region" description="Helical" evidence="2">
    <location>
        <begin position="21"/>
        <end position="43"/>
    </location>
</feature>
<dbReference type="Proteomes" id="UP000198953">
    <property type="component" value="Unassembled WGS sequence"/>
</dbReference>
<dbReference type="RefSeq" id="WP_091103614.1">
    <property type="nucleotide sequence ID" value="NZ_FOBF01000015.1"/>
</dbReference>
<keyword evidence="2" id="KW-0472">Membrane</keyword>
<sequence length="217" mass="22156">MTQKGPARPPRAGGGRRLRPNWTAVSALAAAAAAVVALVAYLMPPKPDAGVARDPTPSPVTPRPTPPDPTPSDPTPSDPTPPDPTPSDPSPSPEPATPRRPATTPAPAPTPTAPDLSPLPKVRPRGCDETTTALAAYRRNAGTTSGSQATAARQTYLDLMGVVLHADGAVGGTISRLAAEFQELSFRLSGMTGGDPNQVIADINADAAELTRLCEAG</sequence>
<dbReference type="OrthoDB" id="3873965at2"/>
<evidence type="ECO:0000256" key="2">
    <source>
        <dbReference type="SAM" id="Phobius"/>
    </source>
</evidence>
<organism evidence="3 4">
    <name type="scientific">Nonomuraea pusilla</name>
    <dbReference type="NCBI Taxonomy" id="46177"/>
    <lineage>
        <taxon>Bacteria</taxon>
        <taxon>Bacillati</taxon>
        <taxon>Actinomycetota</taxon>
        <taxon>Actinomycetes</taxon>
        <taxon>Streptosporangiales</taxon>
        <taxon>Streptosporangiaceae</taxon>
        <taxon>Nonomuraea</taxon>
    </lineage>
</organism>
<dbReference type="AlphaFoldDB" id="A0A1H7ZL70"/>
<evidence type="ECO:0000256" key="1">
    <source>
        <dbReference type="SAM" id="MobiDB-lite"/>
    </source>
</evidence>